<reference evidence="3 4" key="1">
    <citation type="submission" date="2024-09" db="EMBL/GenBank/DDBJ databases">
        <authorList>
            <person name="Sun Q."/>
            <person name="Mori K."/>
        </authorList>
    </citation>
    <scope>NUCLEOTIDE SEQUENCE [LARGE SCALE GENOMIC DNA]</scope>
    <source>
        <strain evidence="3 4">CGMCC 1.12926</strain>
    </source>
</reference>
<dbReference type="Gene3D" id="2.60.120.1130">
    <property type="match status" value="1"/>
</dbReference>
<gene>
    <name evidence="3" type="ORF">ACFFLS_14725</name>
</gene>
<sequence length="630" mass="73490">MKKLILLITLLLAQVSFSQEEEVKHYKWDEIPKFQEIPAEFASYPAVVLKDYRLYENKVGSYAYSAFIVRHQAIKIVSETGINEYNKVSINNRYVRDYRDLKVRVIKPDGKIEELPKEKIIEKQGTSEKQFVFEGVEKGDIIEYYYVIKDFPEFSGVDYFQRDIPVLNAKFQINKISQAQTYTAAYNGMKKESFGKITIYTASNLPAYKFEKNAANLANLAKVYYFLNTSKAYDYISYYNSLYNFADGVSAKSMIRGFVEDHKLNDPALSTDEKIKFIDIFLKENIEIDKQYVYKKALETKKMTRAMVLYFYKDVLDYLKIKYQFVASTDKFDDKFDRENVVPDALSEILIYIPETKKYLSPFQFWMPYGQPNALSVNNDAVYFDQEPKQQVTYEFKKIENVLMEDNVVKTASDITIDDDMETVSVSKKSTYAGYLATYFRHVVKYISQEKINDFVKNNTFSDIDVEVLNYNFENKEYKYNYDLEKPFTINDEVKVKESWIENAGKNNLITIGKVLGKQISLHQETDRVNPIVLSYPNKKINSITLKIPAGYTVKNVSNLVFNKEIKNDSNETIGSFKSSAKIDGNTVKIEVEELYNFTYLEKEKYKEYRDMINALHDFNNSTLLLTKVN</sequence>
<evidence type="ECO:0000313" key="4">
    <source>
        <dbReference type="Proteomes" id="UP001589734"/>
    </source>
</evidence>
<dbReference type="InterPro" id="IPR024618">
    <property type="entry name" value="DUF3857"/>
</dbReference>
<dbReference type="Proteomes" id="UP001589734">
    <property type="component" value="Unassembled WGS sequence"/>
</dbReference>
<dbReference type="Gene3D" id="2.60.40.3140">
    <property type="match status" value="1"/>
</dbReference>
<organism evidence="3 4">
    <name type="scientific">Flavobacterium procerum</name>
    <dbReference type="NCBI Taxonomy" id="1455569"/>
    <lineage>
        <taxon>Bacteria</taxon>
        <taxon>Pseudomonadati</taxon>
        <taxon>Bacteroidota</taxon>
        <taxon>Flavobacteriia</taxon>
        <taxon>Flavobacteriales</taxon>
        <taxon>Flavobacteriaceae</taxon>
        <taxon>Flavobacterium</taxon>
    </lineage>
</organism>
<evidence type="ECO:0000259" key="2">
    <source>
        <dbReference type="Pfam" id="PF12969"/>
    </source>
</evidence>
<dbReference type="Pfam" id="PF12969">
    <property type="entry name" value="DUF3857"/>
    <property type="match status" value="1"/>
</dbReference>
<accession>A0ABV6BS86</accession>
<feature type="domain" description="DUF3857" evidence="2">
    <location>
        <begin position="70"/>
        <end position="206"/>
    </location>
</feature>
<feature type="signal peptide" evidence="1">
    <location>
        <begin position="1"/>
        <end position="18"/>
    </location>
</feature>
<dbReference type="EMBL" id="JBHLYW010000010">
    <property type="protein sequence ID" value="MFC0078300.1"/>
    <property type="molecule type" value="Genomic_DNA"/>
</dbReference>
<evidence type="ECO:0000313" key="3">
    <source>
        <dbReference type="EMBL" id="MFC0078300.1"/>
    </source>
</evidence>
<keyword evidence="4" id="KW-1185">Reference proteome</keyword>
<dbReference type="RefSeq" id="WP_379689487.1">
    <property type="nucleotide sequence ID" value="NZ_JBHLYW010000010.1"/>
</dbReference>
<comment type="caution">
    <text evidence="3">The sequence shown here is derived from an EMBL/GenBank/DDBJ whole genome shotgun (WGS) entry which is preliminary data.</text>
</comment>
<proteinExistence type="predicted"/>
<name>A0ABV6BS86_9FLAO</name>
<protein>
    <submittedName>
        <fullName evidence="3">DUF3857 domain-containing protein</fullName>
    </submittedName>
</protein>
<keyword evidence="1" id="KW-0732">Signal</keyword>
<feature type="chain" id="PRO_5046830307" evidence="1">
    <location>
        <begin position="19"/>
        <end position="630"/>
    </location>
</feature>
<evidence type="ECO:0000256" key="1">
    <source>
        <dbReference type="SAM" id="SignalP"/>
    </source>
</evidence>